<keyword evidence="3" id="KW-0949">S-adenosyl-L-methionine</keyword>
<dbReference type="GO" id="GO:0032259">
    <property type="term" value="P:methylation"/>
    <property type="evidence" value="ECO:0007669"/>
    <property type="project" value="UniProtKB-KW"/>
</dbReference>
<evidence type="ECO:0008006" key="12">
    <source>
        <dbReference type="Google" id="ProtNLM"/>
    </source>
</evidence>
<keyword evidence="11" id="KW-1185">Reference proteome</keyword>
<dbReference type="GO" id="GO:0008170">
    <property type="term" value="F:N-methyltransferase activity"/>
    <property type="evidence" value="ECO:0007669"/>
    <property type="project" value="UniProtKB-ARBA"/>
</dbReference>
<dbReference type="InterPro" id="IPR052097">
    <property type="entry name" value="SET-MYND_domain_protein"/>
</dbReference>
<evidence type="ECO:0000259" key="8">
    <source>
        <dbReference type="PROSITE" id="PS50280"/>
    </source>
</evidence>
<dbReference type="GO" id="GO:0008276">
    <property type="term" value="F:protein methyltransferase activity"/>
    <property type="evidence" value="ECO:0007669"/>
    <property type="project" value="UniProtKB-ARBA"/>
</dbReference>
<keyword evidence="1" id="KW-0489">Methyltransferase</keyword>
<feature type="domain" description="MYND-type" evidence="9">
    <location>
        <begin position="252"/>
        <end position="291"/>
    </location>
</feature>
<dbReference type="Pfam" id="PF01753">
    <property type="entry name" value="zf-MYND"/>
    <property type="match status" value="1"/>
</dbReference>
<evidence type="ECO:0000313" key="11">
    <source>
        <dbReference type="Proteomes" id="UP001627154"/>
    </source>
</evidence>
<dbReference type="SUPFAM" id="SSF144232">
    <property type="entry name" value="HIT/MYND zinc finger-like"/>
    <property type="match status" value="1"/>
</dbReference>
<dbReference type="PROSITE" id="PS01360">
    <property type="entry name" value="ZF_MYND_1"/>
    <property type="match status" value="1"/>
</dbReference>
<dbReference type="EMBL" id="JBJJXI010000026">
    <property type="protein sequence ID" value="KAL3404128.1"/>
    <property type="molecule type" value="Genomic_DNA"/>
</dbReference>
<dbReference type="Pfam" id="PF00856">
    <property type="entry name" value="SET"/>
    <property type="match status" value="1"/>
</dbReference>
<evidence type="ECO:0000256" key="7">
    <source>
        <dbReference type="PROSITE-ProRule" id="PRU00134"/>
    </source>
</evidence>
<dbReference type="PANTHER" id="PTHR46165">
    <property type="entry name" value="SET AND MYND DOMAIN-CONTAINING PROTEIN 4"/>
    <property type="match status" value="1"/>
</dbReference>
<keyword evidence="2" id="KW-0808">Transferase</keyword>
<evidence type="ECO:0000256" key="2">
    <source>
        <dbReference type="ARBA" id="ARBA00022679"/>
    </source>
</evidence>
<dbReference type="SUPFAM" id="SSF48452">
    <property type="entry name" value="TPR-like"/>
    <property type="match status" value="1"/>
</dbReference>
<dbReference type="PROSITE" id="PS50865">
    <property type="entry name" value="ZF_MYND_2"/>
    <property type="match status" value="1"/>
</dbReference>
<dbReference type="PROSITE" id="PS50280">
    <property type="entry name" value="SET"/>
    <property type="match status" value="1"/>
</dbReference>
<dbReference type="InterPro" id="IPR002893">
    <property type="entry name" value="Znf_MYND"/>
</dbReference>
<evidence type="ECO:0000313" key="10">
    <source>
        <dbReference type="EMBL" id="KAL3404128.1"/>
    </source>
</evidence>
<dbReference type="GO" id="GO:0008757">
    <property type="term" value="F:S-adenosylmethionine-dependent methyltransferase activity"/>
    <property type="evidence" value="ECO:0007669"/>
    <property type="project" value="UniProtKB-ARBA"/>
</dbReference>
<gene>
    <name evidence="10" type="ORF">TKK_003115</name>
</gene>
<keyword evidence="6" id="KW-0862">Zinc</keyword>
<dbReference type="Proteomes" id="UP001627154">
    <property type="component" value="Unassembled WGS sequence"/>
</dbReference>
<accession>A0ABD2XGX6</accession>
<evidence type="ECO:0000256" key="5">
    <source>
        <dbReference type="ARBA" id="ARBA00022771"/>
    </source>
</evidence>
<dbReference type="Gene3D" id="1.25.40.10">
    <property type="entry name" value="Tetratricopeptide repeat domain"/>
    <property type="match status" value="1"/>
</dbReference>
<evidence type="ECO:0000256" key="6">
    <source>
        <dbReference type="ARBA" id="ARBA00022833"/>
    </source>
</evidence>
<evidence type="ECO:0000256" key="4">
    <source>
        <dbReference type="ARBA" id="ARBA00022723"/>
    </source>
</evidence>
<keyword evidence="4" id="KW-0479">Metal-binding</keyword>
<feature type="domain" description="SET" evidence="8">
    <location>
        <begin position="208"/>
        <end position="501"/>
    </location>
</feature>
<organism evidence="10 11">
    <name type="scientific">Trichogramma kaykai</name>
    <dbReference type="NCBI Taxonomy" id="54128"/>
    <lineage>
        <taxon>Eukaryota</taxon>
        <taxon>Metazoa</taxon>
        <taxon>Ecdysozoa</taxon>
        <taxon>Arthropoda</taxon>
        <taxon>Hexapoda</taxon>
        <taxon>Insecta</taxon>
        <taxon>Pterygota</taxon>
        <taxon>Neoptera</taxon>
        <taxon>Endopterygota</taxon>
        <taxon>Hymenoptera</taxon>
        <taxon>Apocrita</taxon>
        <taxon>Proctotrupomorpha</taxon>
        <taxon>Chalcidoidea</taxon>
        <taxon>Trichogrammatidae</taxon>
        <taxon>Trichogramma</taxon>
    </lineage>
</organism>
<dbReference type="InterPro" id="IPR011990">
    <property type="entry name" value="TPR-like_helical_dom_sf"/>
</dbReference>
<protein>
    <recommendedName>
        <fullName evidence="12">MYND-type domain-containing protein</fullName>
    </recommendedName>
</protein>
<comment type="caution">
    <text evidence="10">The sequence shown here is derived from an EMBL/GenBank/DDBJ whole genome shotgun (WGS) entry which is preliminary data.</text>
</comment>
<evidence type="ECO:0000259" key="9">
    <source>
        <dbReference type="PROSITE" id="PS50865"/>
    </source>
</evidence>
<dbReference type="Gene3D" id="6.10.140.2220">
    <property type="match status" value="1"/>
</dbReference>
<dbReference type="GO" id="GO:0008270">
    <property type="term" value="F:zinc ion binding"/>
    <property type="evidence" value="ECO:0007669"/>
    <property type="project" value="UniProtKB-KW"/>
</dbReference>
<dbReference type="AlphaFoldDB" id="A0ABD2XGX6"/>
<dbReference type="Gene3D" id="1.10.220.160">
    <property type="match status" value="1"/>
</dbReference>
<proteinExistence type="predicted"/>
<keyword evidence="5 7" id="KW-0863">Zinc-finger</keyword>
<name>A0ABD2XGX6_9HYME</name>
<dbReference type="InterPro" id="IPR046341">
    <property type="entry name" value="SET_dom_sf"/>
</dbReference>
<evidence type="ECO:0000256" key="1">
    <source>
        <dbReference type="ARBA" id="ARBA00022603"/>
    </source>
</evidence>
<reference evidence="10 11" key="1">
    <citation type="journal article" date="2024" name="bioRxiv">
        <title>A reference genome for Trichogramma kaykai: A tiny desert-dwelling parasitoid wasp with competing sex-ratio distorters.</title>
        <authorList>
            <person name="Culotta J."/>
            <person name="Lindsey A.R."/>
        </authorList>
    </citation>
    <scope>NUCLEOTIDE SEQUENCE [LARGE SCALE GENOMIC DNA]</scope>
    <source>
        <strain evidence="10 11">KSX58</strain>
    </source>
</reference>
<dbReference type="SUPFAM" id="SSF82199">
    <property type="entry name" value="SET domain"/>
    <property type="match status" value="1"/>
</dbReference>
<dbReference type="Gene3D" id="2.170.270.10">
    <property type="entry name" value="SET domain"/>
    <property type="match status" value="2"/>
</dbReference>
<dbReference type="PANTHER" id="PTHR46165:SF2">
    <property type="entry name" value="SET AND MYND DOMAIN-CONTAINING PROTEIN 4"/>
    <property type="match status" value="1"/>
</dbReference>
<sequence>MEAERTAIIDTLSQPKMKDFLFHLQNLSVNINYQIKSVEESIRARKEGNAIYIKKKHTTEDHLIITHFYNKSIAYAPSESEVLMYAYSNKAFFLMHLNKYNEAIGSINRALHLTNSDKMKLKLYCQKVKCLAALGSSTKDDVLEQIDQIFRKSKLSIEDTTLTSIIIGKTKSVVASMKRYEPTNHKLLHEKEEFNKIVTEKEKVDTFDFVEIKSTKNMGRGLFAKTDFKTGDLVLVEQPCLIGPHFYNYVFCSHCLKVAWIGIPCEKCHDYIFCSAKCKNAAWKEYHHIECSITPYLIMCDPEIPKHVHMSLKIIITLLKDYETIDKLKSKFKISKNNQVGLVNDEAKPKITLFNKLMNLSHVLPKHIKDILTMYTFETLIVLMKSTLFFSVKLNVMQHNDFSKNEDFVFIGSLLLRLVKICAVNCHTLINLPSVSNWSQPHGSLIANDIKSKGSSMGLISSMINHSCAPNIRRFITDDMKYVYYALEPIASGTQLSDSYSTWFYNSPQTVRRKCNEMFVCKCIACEEDWPSLTYPGVDQEFMFHKMQFEQLTYLTEIGFICKIEPLMDRITPGRYRIDKDLLKTVVDMMDKVAEVLPQPSLARYVLCEALAGRENSERRIHWAFA</sequence>
<evidence type="ECO:0000256" key="3">
    <source>
        <dbReference type="ARBA" id="ARBA00022691"/>
    </source>
</evidence>
<dbReference type="InterPro" id="IPR001214">
    <property type="entry name" value="SET_dom"/>
</dbReference>